<dbReference type="Proteomes" id="UP000324897">
    <property type="component" value="Unassembled WGS sequence"/>
</dbReference>
<dbReference type="Gramene" id="TVU13747">
    <property type="protein sequence ID" value="TVU13747"/>
    <property type="gene ID" value="EJB05_37173"/>
</dbReference>
<reference evidence="1 2" key="1">
    <citation type="journal article" date="2019" name="Sci. Rep.">
        <title>A high-quality genome of Eragrostis curvula grass provides insights into Poaceae evolution and supports new strategies to enhance forage quality.</title>
        <authorList>
            <person name="Carballo J."/>
            <person name="Santos B.A.C.M."/>
            <person name="Zappacosta D."/>
            <person name="Garbus I."/>
            <person name="Selva J.P."/>
            <person name="Gallo C.A."/>
            <person name="Diaz A."/>
            <person name="Albertini E."/>
            <person name="Caccamo M."/>
            <person name="Echenique V."/>
        </authorList>
    </citation>
    <scope>NUCLEOTIDE SEQUENCE [LARGE SCALE GENOMIC DNA]</scope>
    <source>
        <strain evidence="2">cv. Victoria</strain>
        <tissue evidence="1">Leaf</tissue>
    </source>
</reference>
<dbReference type="AlphaFoldDB" id="A0A5J9TRA1"/>
<dbReference type="EMBL" id="RWGY01000031">
    <property type="protein sequence ID" value="TVU13747.1"/>
    <property type="molecule type" value="Genomic_DNA"/>
</dbReference>
<comment type="caution">
    <text evidence="1">The sequence shown here is derived from an EMBL/GenBank/DDBJ whole genome shotgun (WGS) entry which is preliminary data.</text>
</comment>
<organism evidence="1 2">
    <name type="scientific">Eragrostis curvula</name>
    <name type="common">weeping love grass</name>
    <dbReference type="NCBI Taxonomy" id="38414"/>
    <lineage>
        <taxon>Eukaryota</taxon>
        <taxon>Viridiplantae</taxon>
        <taxon>Streptophyta</taxon>
        <taxon>Embryophyta</taxon>
        <taxon>Tracheophyta</taxon>
        <taxon>Spermatophyta</taxon>
        <taxon>Magnoliopsida</taxon>
        <taxon>Liliopsida</taxon>
        <taxon>Poales</taxon>
        <taxon>Poaceae</taxon>
        <taxon>PACMAD clade</taxon>
        <taxon>Chloridoideae</taxon>
        <taxon>Eragrostideae</taxon>
        <taxon>Eragrostidinae</taxon>
        <taxon>Eragrostis</taxon>
    </lineage>
</organism>
<sequence>MVQLPGARACAPSRAALLHPQGRKRGWTEFSCRPELLRPHHSRCCLDTIEECQKALLDMSIRQFASCVVCRLLY</sequence>
<evidence type="ECO:0000313" key="2">
    <source>
        <dbReference type="Proteomes" id="UP000324897"/>
    </source>
</evidence>
<accession>A0A5J9TRA1</accession>
<evidence type="ECO:0000313" key="1">
    <source>
        <dbReference type="EMBL" id="TVU13747.1"/>
    </source>
</evidence>
<proteinExistence type="predicted"/>
<keyword evidence="2" id="KW-1185">Reference proteome</keyword>
<gene>
    <name evidence="1" type="ORF">EJB05_37173</name>
</gene>
<protein>
    <submittedName>
        <fullName evidence="1">Uncharacterized protein</fullName>
    </submittedName>
</protein>
<name>A0A5J9TRA1_9POAL</name>